<reference evidence="1" key="1">
    <citation type="submission" date="2018-09" db="EMBL/GenBank/DDBJ databases">
        <authorList>
            <person name="Ashton P.M."/>
            <person name="Dallman T."/>
            <person name="Nair S."/>
            <person name="De Pinna E."/>
            <person name="Peters T."/>
            <person name="Grant K."/>
        </authorList>
    </citation>
    <scope>NUCLEOTIDE SEQUENCE [LARGE SCALE GENOMIC DNA]</scope>
    <source>
        <strain evidence="2">382836</strain>
        <strain evidence="5">553265</strain>
        <strain evidence="1">599586</strain>
        <strain evidence="3">636274</strain>
        <strain evidence="4">661039</strain>
    </source>
</reference>
<gene>
    <name evidence="1" type="ORF">D4X88_07720</name>
    <name evidence="2" type="ORF">DQC01_19695</name>
    <name evidence="3" type="ORF">EGU88_05950</name>
    <name evidence="4" type="ORF">EO253_04470</name>
    <name evidence="5" type="ORF">EUV76_06705</name>
</gene>
<evidence type="ECO:0000313" key="4">
    <source>
        <dbReference type="EMBL" id="ECA7099687.1"/>
    </source>
</evidence>
<protein>
    <submittedName>
        <fullName evidence="1">Uncharacterized protein</fullName>
    </submittedName>
</protein>
<organism evidence="1">
    <name type="scientific">Salmonella enterica subsp. enterica serovar Indiana</name>
    <dbReference type="NCBI Taxonomy" id="286783"/>
    <lineage>
        <taxon>Bacteria</taxon>
        <taxon>Pseudomonadati</taxon>
        <taxon>Pseudomonadota</taxon>
        <taxon>Gammaproteobacteria</taxon>
        <taxon>Enterobacterales</taxon>
        <taxon>Enterobacteriaceae</taxon>
        <taxon>Salmonella</taxon>
    </lineage>
</organism>
<dbReference type="EMBL" id="AAGWDL010000004">
    <property type="protein sequence ID" value="EBS6377183.1"/>
    <property type="molecule type" value="Genomic_DNA"/>
</dbReference>
<dbReference type="Proteomes" id="UP000839609">
    <property type="component" value="Unassembled WGS sequence"/>
</dbReference>
<accession>A0A5I3DC11</accession>
<evidence type="ECO:0000313" key="5">
    <source>
        <dbReference type="EMBL" id="ECB0583646.1"/>
    </source>
</evidence>
<dbReference type="EMBL" id="AAHSKH010000002">
    <property type="protein sequence ID" value="EBZ8332029.1"/>
    <property type="molecule type" value="Genomic_DNA"/>
</dbReference>
<evidence type="ECO:0000313" key="2">
    <source>
        <dbReference type="EMBL" id="EBW7077148.1"/>
    </source>
</evidence>
<evidence type="ECO:0000313" key="1">
    <source>
        <dbReference type="EMBL" id="EBS6377183.1"/>
    </source>
</evidence>
<dbReference type="EMBL" id="AAHWIV010000004">
    <property type="protein sequence ID" value="ECB0583646.1"/>
    <property type="molecule type" value="Genomic_DNA"/>
</dbReference>
<dbReference type="EMBL" id="AAHVGF010000002">
    <property type="protein sequence ID" value="ECA7099687.1"/>
    <property type="molecule type" value="Genomic_DNA"/>
</dbReference>
<evidence type="ECO:0000313" key="3">
    <source>
        <dbReference type="EMBL" id="EBZ8332029.1"/>
    </source>
</evidence>
<proteinExistence type="predicted"/>
<comment type="caution">
    <text evidence="1">The sequence shown here is derived from an EMBL/GenBank/DDBJ whole genome shotgun (WGS) entry which is preliminary data.</text>
</comment>
<sequence>MSVKSRGRDRLPGGRLKSYRRVGSHFTSCSKWFDKSPSWYRNMMMTRPERREVRKLLNQVVRGRDADGIAFPVSNKPFAWRW</sequence>
<dbReference type="EMBL" id="AAHJAA010000109">
    <property type="protein sequence ID" value="EBW7077148.1"/>
    <property type="molecule type" value="Genomic_DNA"/>
</dbReference>
<name>A0A5I3DC11_SALET</name>
<dbReference type="AlphaFoldDB" id="A0A5I3DC11"/>